<dbReference type="InterPro" id="IPR012337">
    <property type="entry name" value="RNaseH-like_sf"/>
</dbReference>
<reference evidence="1" key="1">
    <citation type="submission" date="2018-06" db="EMBL/GenBank/DDBJ databases">
        <authorList>
            <person name="Zhirakovskaya E."/>
        </authorList>
    </citation>
    <scope>NUCLEOTIDE SEQUENCE</scope>
</reference>
<organism evidence="1">
    <name type="scientific">hydrothermal vent metagenome</name>
    <dbReference type="NCBI Taxonomy" id="652676"/>
    <lineage>
        <taxon>unclassified sequences</taxon>
        <taxon>metagenomes</taxon>
        <taxon>ecological metagenomes</taxon>
    </lineage>
</organism>
<evidence type="ECO:0000313" key="1">
    <source>
        <dbReference type="EMBL" id="VAX18927.1"/>
    </source>
</evidence>
<gene>
    <name evidence="1" type="ORF">MNBD_IGNAVI01-2819</name>
</gene>
<name>A0A3B1CQF5_9ZZZZ</name>
<proteinExistence type="predicted"/>
<dbReference type="EMBL" id="UOGD01000120">
    <property type="protein sequence ID" value="VAX18927.1"/>
    <property type="molecule type" value="Genomic_DNA"/>
</dbReference>
<dbReference type="SUPFAM" id="SSF53098">
    <property type="entry name" value="Ribonuclease H-like"/>
    <property type="match status" value="1"/>
</dbReference>
<dbReference type="AlphaFoldDB" id="A0A3B1CQF5"/>
<accession>A0A3B1CQF5</accession>
<protein>
    <submittedName>
        <fullName evidence="1">Uncharacterized protein</fullName>
    </submittedName>
</protein>
<sequence>MNVDEIFTVIKEKLIKEQLSQQQAIYAHMDDTIFKKTGKKVSGTAWRRDPLGPPFHTNFLWGQRFLQLSIALPDNQGACISRAIPVDLHHCPTAKKPRKNDSQRVWDEYKEAKKQANLSLKGVQRIKDLRKSIDTIGANDRQLIISVDGSYTNRTVMKEIPERVTIIGRIRKDSRIYALPEEKQNRGKRIYGQLLPTPEQIRKNNDVAWQQVEAYAAGKVHRFDVKILRNIRWRASSKNNVQLVVIRPLAYRLTKNSRLLYRKPAYLICTDPNLNIEKLLQAYLWRWEIEVNFKEEKSLFGSGEAHVRTKDAVEKLPSFIVAVYALLLLAAFRTAEFDPLNTLPRAKWYPNKKSNRKTTGDLLNIVRTQLYARAIDLNFSHFVNLQYQYTNPNNSMIPLFSNAFYNRN</sequence>